<evidence type="ECO:0000313" key="8">
    <source>
        <dbReference type="EMBL" id="EME46349.1"/>
    </source>
</evidence>
<feature type="transmembrane region" description="Helical" evidence="7">
    <location>
        <begin position="12"/>
        <end position="30"/>
    </location>
</feature>
<gene>
    <name evidence="8" type="ORF">DOTSEDRAFT_125712</name>
</gene>
<keyword evidence="5 7" id="KW-0472">Membrane</keyword>
<evidence type="ECO:0000256" key="3">
    <source>
        <dbReference type="ARBA" id="ARBA00022692"/>
    </source>
</evidence>
<dbReference type="Pfam" id="PF01679">
    <property type="entry name" value="Pmp3"/>
    <property type="match status" value="1"/>
</dbReference>
<name>N1PVB5_DOTSN</name>
<dbReference type="GO" id="GO:0016020">
    <property type="term" value="C:membrane"/>
    <property type="evidence" value="ECO:0007669"/>
    <property type="project" value="UniProtKB-SubCell"/>
</dbReference>
<dbReference type="EMBL" id="KB446537">
    <property type="protein sequence ID" value="EME46349.1"/>
    <property type="molecule type" value="Genomic_DNA"/>
</dbReference>
<sequence>MRGLLFRIMLTCINIIFPPVAVAILCGASFDCMLNCAFFLLAVIPSHVHGFYITCVYFHRRRKVRNGQYPGGAKTMIHSEYVLNGGARNAEVDRLWREEHGGSRRRSSRRNSRRGRRGDGAEQRVLD</sequence>
<evidence type="ECO:0000256" key="5">
    <source>
        <dbReference type="ARBA" id="ARBA00023136"/>
    </source>
</evidence>
<reference evidence="9" key="1">
    <citation type="journal article" date="2012" name="PLoS Genet.">
        <title>The genomes of the fungal plant pathogens Cladosporium fulvum and Dothistroma septosporum reveal adaptation to different hosts and lifestyles but also signatures of common ancestry.</title>
        <authorList>
            <person name="de Wit P.J.G.M."/>
            <person name="van der Burgt A."/>
            <person name="Oekmen B."/>
            <person name="Stergiopoulos I."/>
            <person name="Abd-Elsalam K.A."/>
            <person name="Aerts A.L."/>
            <person name="Bahkali A.H."/>
            <person name="Beenen H.G."/>
            <person name="Chettri P."/>
            <person name="Cox M.P."/>
            <person name="Datema E."/>
            <person name="de Vries R.P."/>
            <person name="Dhillon B."/>
            <person name="Ganley A.R."/>
            <person name="Griffiths S.A."/>
            <person name="Guo Y."/>
            <person name="Hamelin R.C."/>
            <person name="Henrissat B."/>
            <person name="Kabir M.S."/>
            <person name="Jashni M.K."/>
            <person name="Kema G."/>
            <person name="Klaubauf S."/>
            <person name="Lapidus A."/>
            <person name="Levasseur A."/>
            <person name="Lindquist E."/>
            <person name="Mehrabi R."/>
            <person name="Ohm R.A."/>
            <person name="Owen T.J."/>
            <person name="Salamov A."/>
            <person name="Schwelm A."/>
            <person name="Schijlen E."/>
            <person name="Sun H."/>
            <person name="van den Burg H.A."/>
            <person name="van Ham R.C.H.J."/>
            <person name="Zhang S."/>
            <person name="Goodwin S.B."/>
            <person name="Grigoriev I.V."/>
            <person name="Collemare J."/>
            <person name="Bradshaw R.E."/>
        </authorList>
    </citation>
    <scope>NUCLEOTIDE SEQUENCE [LARGE SCALE GENOMIC DNA]</scope>
    <source>
        <strain evidence="9">NZE10 / CBS 128990</strain>
    </source>
</reference>
<evidence type="ECO:0000256" key="4">
    <source>
        <dbReference type="ARBA" id="ARBA00022989"/>
    </source>
</evidence>
<feature type="compositionally biased region" description="Basic and acidic residues" evidence="6">
    <location>
        <begin position="117"/>
        <end position="127"/>
    </location>
</feature>
<keyword evidence="3 7" id="KW-0812">Transmembrane</keyword>
<evidence type="ECO:0000256" key="7">
    <source>
        <dbReference type="SAM" id="Phobius"/>
    </source>
</evidence>
<evidence type="ECO:0008006" key="10">
    <source>
        <dbReference type="Google" id="ProtNLM"/>
    </source>
</evidence>
<accession>N1PVB5</accession>
<organism evidence="8 9">
    <name type="scientific">Dothistroma septosporum (strain NZE10 / CBS 128990)</name>
    <name type="common">Red band needle blight fungus</name>
    <name type="synonym">Mycosphaerella pini</name>
    <dbReference type="NCBI Taxonomy" id="675120"/>
    <lineage>
        <taxon>Eukaryota</taxon>
        <taxon>Fungi</taxon>
        <taxon>Dikarya</taxon>
        <taxon>Ascomycota</taxon>
        <taxon>Pezizomycotina</taxon>
        <taxon>Dothideomycetes</taxon>
        <taxon>Dothideomycetidae</taxon>
        <taxon>Mycosphaerellales</taxon>
        <taxon>Mycosphaerellaceae</taxon>
        <taxon>Dothistroma</taxon>
    </lineage>
</organism>
<feature type="transmembrane region" description="Helical" evidence="7">
    <location>
        <begin position="36"/>
        <end position="58"/>
    </location>
</feature>
<evidence type="ECO:0000313" key="9">
    <source>
        <dbReference type="Proteomes" id="UP000016933"/>
    </source>
</evidence>
<dbReference type="OrthoDB" id="2152119at2759"/>
<dbReference type="Proteomes" id="UP000016933">
    <property type="component" value="Unassembled WGS sequence"/>
</dbReference>
<dbReference type="HOGENOM" id="CLU_107649_1_0_1"/>
<keyword evidence="4 7" id="KW-1133">Transmembrane helix</keyword>
<feature type="region of interest" description="Disordered" evidence="6">
    <location>
        <begin position="98"/>
        <end position="127"/>
    </location>
</feature>
<reference evidence="8 9" key="2">
    <citation type="journal article" date="2012" name="PLoS Pathog.">
        <title>Diverse lifestyles and strategies of plant pathogenesis encoded in the genomes of eighteen Dothideomycetes fungi.</title>
        <authorList>
            <person name="Ohm R.A."/>
            <person name="Feau N."/>
            <person name="Henrissat B."/>
            <person name="Schoch C.L."/>
            <person name="Horwitz B.A."/>
            <person name="Barry K.W."/>
            <person name="Condon B.J."/>
            <person name="Copeland A.C."/>
            <person name="Dhillon B."/>
            <person name="Glaser F."/>
            <person name="Hesse C.N."/>
            <person name="Kosti I."/>
            <person name="LaButti K."/>
            <person name="Lindquist E.A."/>
            <person name="Lucas S."/>
            <person name="Salamov A.A."/>
            <person name="Bradshaw R.E."/>
            <person name="Ciuffetti L."/>
            <person name="Hamelin R.C."/>
            <person name="Kema G.H.J."/>
            <person name="Lawrence C."/>
            <person name="Scott J.A."/>
            <person name="Spatafora J.W."/>
            <person name="Turgeon B.G."/>
            <person name="de Wit P.J.G.M."/>
            <person name="Zhong S."/>
            <person name="Goodwin S.B."/>
            <person name="Grigoriev I.V."/>
        </authorList>
    </citation>
    <scope>NUCLEOTIDE SEQUENCE [LARGE SCALE GENOMIC DNA]</scope>
    <source>
        <strain evidence="9">NZE10 / CBS 128990</strain>
    </source>
</reference>
<comment type="subcellular location">
    <subcellularLocation>
        <location evidence="1">Membrane</location>
    </subcellularLocation>
</comment>
<protein>
    <recommendedName>
        <fullName evidence="10">Stress response RCI peptide</fullName>
    </recommendedName>
</protein>
<keyword evidence="9" id="KW-1185">Reference proteome</keyword>
<dbReference type="AlphaFoldDB" id="N1PVB5"/>
<dbReference type="OMA" id="ICYRIFI"/>
<feature type="compositionally biased region" description="Basic residues" evidence="6">
    <location>
        <begin position="103"/>
        <end position="116"/>
    </location>
</feature>
<dbReference type="InterPro" id="IPR000612">
    <property type="entry name" value="PMP3"/>
</dbReference>
<evidence type="ECO:0000256" key="1">
    <source>
        <dbReference type="ARBA" id="ARBA00004370"/>
    </source>
</evidence>
<comment type="similarity">
    <text evidence="2">Belongs to the UPF0057 (PMP3) family.</text>
</comment>
<proteinExistence type="inferred from homology"/>
<evidence type="ECO:0000256" key="6">
    <source>
        <dbReference type="SAM" id="MobiDB-lite"/>
    </source>
</evidence>
<evidence type="ECO:0000256" key="2">
    <source>
        <dbReference type="ARBA" id="ARBA00009530"/>
    </source>
</evidence>
<dbReference type="eggNOG" id="ENOG502ST26">
    <property type="taxonomic scope" value="Eukaryota"/>
</dbReference>